<reference evidence="1" key="3">
    <citation type="submission" date="2020-02" db="EMBL/GenBank/DDBJ databases">
        <authorList>
            <person name="Matsumoto Y."/>
            <person name="Motooka D."/>
            <person name="Nakamura S."/>
        </authorList>
    </citation>
    <scope>NUCLEOTIDE SEQUENCE</scope>
    <source>
        <strain evidence="1">JCM 13016</strain>
    </source>
</reference>
<sequence>MTVLAGIAALALAACVGYYFGRRSASAPSTWKRRTSRVAVGRTAIGLLVVLAARRVRRNPRAEPALRFWGPKVIAPLDLLRGGVPRVRPY</sequence>
<reference evidence="2 3" key="1">
    <citation type="submission" date="2016-01" db="EMBL/GenBank/DDBJ databases">
        <title>The new phylogeny of the genus Mycobacterium.</title>
        <authorList>
            <person name="Tarcisio F."/>
            <person name="Conor M."/>
            <person name="Antonella G."/>
            <person name="Elisabetta G."/>
            <person name="Giulia F.S."/>
            <person name="Sara T."/>
            <person name="Anna F."/>
            <person name="Clotilde B."/>
            <person name="Roberto B."/>
            <person name="Veronica D.S."/>
            <person name="Fabio R."/>
            <person name="Monica P."/>
            <person name="Olivier J."/>
            <person name="Enrico T."/>
            <person name="Nicola S."/>
        </authorList>
    </citation>
    <scope>NUCLEOTIDE SEQUENCE [LARGE SCALE GENOMIC DNA]</scope>
    <source>
        <strain evidence="2 3">DSM 44616</strain>
    </source>
</reference>
<dbReference type="RefSeq" id="WP_085255047.1">
    <property type="nucleotide sequence ID" value="NZ_AP022573.1"/>
</dbReference>
<dbReference type="OrthoDB" id="4641308at2"/>
<dbReference type="AlphaFoldDB" id="A0A1X2C9G4"/>
<reference evidence="1" key="2">
    <citation type="journal article" date="2019" name="Emerg. Microbes Infect.">
        <title>Comprehensive subspecies identification of 175 nontuberculous mycobacteria species based on 7547 genomic profiles.</title>
        <authorList>
            <person name="Matsumoto Y."/>
            <person name="Kinjo T."/>
            <person name="Motooka D."/>
            <person name="Nabeya D."/>
            <person name="Jung N."/>
            <person name="Uechi K."/>
            <person name="Horii T."/>
            <person name="Iida T."/>
            <person name="Fujita J."/>
            <person name="Nakamura S."/>
        </authorList>
    </citation>
    <scope>NUCLEOTIDE SEQUENCE [LARGE SCALE GENOMIC DNA]</scope>
    <source>
        <strain evidence="1">JCM 13016</strain>
    </source>
</reference>
<dbReference type="STRING" id="220927.AWC23_09285"/>
<evidence type="ECO:0000313" key="1">
    <source>
        <dbReference type="EMBL" id="BBX66014.1"/>
    </source>
</evidence>
<gene>
    <name evidence="2" type="ORF">AWC23_09285</name>
    <name evidence="1" type="ORF">MSAS_51880</name>
</gene>
<dbReference type="KEGG" id="msak:MSAS_51880"/>
<accession>A0A1X2C9G4</accession>
<dbReference type="EMBL" id="LQPR01000022">
    <property type="protein sequence ID" value="ORW72635.1"/>
    <property type="molecule type" value="Genomic_DNA"/>
</dbReference>
<organism evidence="1">
    <name type="scientific">Mycobacterium saskatchewanense</name>
    <dbReference type="NCBI Taxonomy" id="220927"/>
    <lineage>
        <taxon>Bacteria</taxon>
        <taxon>Bacillati</taxon>
        <taxon>Actinomycetota</taxon>
        <taxon>Actinomycetes</taxon>
        <taxon>Mycobacteriales</taxon>
        <taxon>Mycobacteriaceae</taxon>
        <taxon>Mycobacterium</taxon>
        <taxon>Mycobacterium simiae complex</taxon>
    </lineage>
</organism>
<name>A0A1X2C9G4_9MYCO</name>
<evidence type="ECO:0000313" key="3">
    <source>
        <dbReference type="Proteomes" id="UP000193387"/>
    </source>
</evidence>
<evidence type="ECO:0000313" key="2">
    <source>
        <dbReference type="EMBL" id="ORW72635.1"/>
    </source>
</evidence>
<protein>
    <submittedName>
        <fullName evidence="1">Uncharacterized protein</fullName>
    </submittedName>
</protein>
<proteinExistence type="predicted"/>
<dbReference type="Proteomes" id="UP000193387">
    <property type="component" value="Unassembled WGS sequence"/>
</dbReference>
<keyword evidence="3" id="KW-1185">Reference proteome</keyword>
<dbReference type="EMBL" id="AP022573">
    <property type="protein sequence ID" value="BBX66014.1"/>
    <property type="molecule type" value="Genomic_DNA"/>
</dbReference>